<feature type="chain" id="PRO_5026730009" evidence="7">
    <location>
        <begin position="22"/>
        <end position="724"/>
    </location>
</feature>
<feature type="region of interest" description="Disordered" evidence="6">
    <location>
        <begin position="678"/>
        <end position="724"/>
    </location>
</feature>
<sequence>MAVNRFLQTWLVALAASTALAQPTPPPATPPVLPSPSPIGTNRPATVRAGSAPVQPAGVPTLPTPTPAPTPSAPGTPPQPGPNLPPPAATTVTANPATNPQDPTIPAGTIDWVGAGGADLEQVFEYYSKLTGRTILRPANLAAPPIKLRTESDLTRSEFIQALDSVLAMNGIAMIPVGEKFVKAVPIAQANQEGAPIQRLQPEQLPELGSYVTHIVQLKYAKPSELVQVLTPFAKVPNGILPIDSNQILVLRDNAENVKRMLELIQEIDVAVPSEYVSEVIPIKYAMASDIAAALNSLSSGGGTTSVGTRTSGTRTTGATGLPRPGTTGLPGQPLGTVGAQPGQPANPQASFSERLQQIVRRASALASGEIQILGQTKIIADERANALLVYATREDMATIKDIIAKLDVILPQVLIETTILDVSLNNKWNLGLSGVQTTRQLGGNNILGAGGINANQIFNFSGTGTNLTADLLGTGLRYFTRIDDSFYLTLQAAASDGTARVIQKPRILTSHAKPASFFVGETVPYITSTYYGGFGTGPAASYQQLRVGIQLSVTPFINADGLVLMQIDQAIDELGDEVEIAGGGKVPKTRSRTLSAEVAVRNGESILLGGYIRSSGTESHAGVPILKDIPLLGYLFRSNDRSRDRSELMVLMRPIVLMDPEEAARLSAEERQRLPGVHRAEREFNEEERIYRDKQERRTRAPRTEPAAGPTPAATTTTQPTQP</sequence>
<dbReference type="InterPro" id="IPR005644">
    <property type="entry name" value="NolW-like"/>
</dbReference>
<feature type="compositionally biased region" description="Low complexity" evidence="6">
    <location>
        <begin position="89"/>
        <end position="100"/>
    </location>
</feature>
<dbReference type="Pfam" id="PF03958">
    <property type="entry name" value="Secretin_N"/>
    <property type="match status" value="2"/>
</dbReference>
<dbReference type="GO" id="GO:0015627">
    <property type="term" value="C:type II protein secretion system complex"/>
    <property type="evidence" value="ECO:0007669"/>
    <property type="project" value="TreeGrafter"/>
</dbReference>
<keyword evidence="11" id="KW-1185">Reference proteome</keyword>
<feature type="region of interest" description="Disordered" evidence="6">
    <location>
        <begin position="301"/>
        <end position="351"/>
    </location>
</feature>
<feature type="region of interest" description="Disordered" evidence="6">
    <location>
        <begin position="21"/>
        <end position="108"/>
    </location>
</feature>
<feature type="compositionally biased region" description="Low complexity" evidence="6">
    <location>
        <begin position="306"/>
        <end position="337"/>
    </location>
</feature>
<evidence type="ECO:0000256" key="5">
    <source>
        <dbReference type="RuleBase" id="RU004004"/>
    </source>
</evidence>
<reference evidence="10 11" key="1">
    <citation type="submission" date="2020-02" db="EMBL/GenBank/DDBJ databases">
        <title>Draft genome sequence of Limisphaera ngatamarikiensis NGM72.4T, a thermophilic Verrucomicrobia grouped in subdivision 3.</title>
        <authorList>
            <person name="Carere C.R."/>
            <person name="Steen J."/>
            <person name="Hugenholtz P."/>
            <person name="Stott M.B."/>
        </authorList>
    </citation>
    <scope>NUCLEOTIDE SEQUENCE [LARGE SCALE GENOMIC DNA]</scope>
    <source>
        <strain evidence="10 11">NGM72.4</strain>
    </source>
</reference>
<proteinExistence type="inferred from homology"/>
<dbReference type="Proteomes" id="UP000477311">
    <property type="component" value="Unassembled WGS sequence"/>
</dbReference>
<dbReference type="Pfam" id="PF00263">
    <property type="entry name" value="Secretin"/>
    <property type="match status" value="1"/>
</dbReference>
<dbReference type="Gene3D" id="3.55.50.30">
    <property type="match status" value="1"/>
</dbReference>
<feature type="compositionally biased region" description="Pro residues" evidence="6">
    <location>
        <begin position="23"/>
        <end position="37"/>
    </location>
</feature>
<accession>A0A6M1RQH2</accession>
<dbReference type="InterPro" id="IPR050810">
    <property type="entry name" value="Bact_Secretion_Sys_Channel"/>
</dbReference>
<feature type="compositionally biased region" description="Basic and acidic residues" evidence="6">
    <location>
        <begin position="678"/>
        <end position="704"/>
    </location>
</feature>
<evidence type="ECO:0000256" key="1">
    <source>
        <dbReference type="ARBA" id="ARBA00004370"/>
    </source>
</evidence>
<evidence type="ECO:0000256" key="4">
    <source>
        <dbReference type="RuleBase" id="RU004003"/>
    </source>
</evidence>
<dbReference type="GO" id="GO:0009306">
    <property type="term" value="P:protein secretion"/>
    <property type="evidence" value="ECO:0007669"/>
    <property type="project" value="InterPro"/>
</dbReference>
<evidence type="ECO:0000313" key="10">
    <source>
        <dbReference type="EMBL" id="NGO39913.1"/>
    </source>
</evidence>
<dbReference type="InterPro" id="IPR001775">
    <property type="entry name" value="GspD/PilQ"/>
</dbReference>
<protein>
    <submittedName>
        <fullName evidence="10">Uncharacterized protein</fullName>
    </submittedName>
</protein>
<evidence type="ECO:0000256" key="3">
    <source>
        <dbReference type="ARBA" id="ARBA00023136"/>
    </source>
</evidence>
<feature type="domain" description="NolW-like" evidence="9">
    <location>
        <begin position="278"/>
        <end position="409"/>
    </location>
</feature>
<comment type="caution">
    <text evidence="10">The sequence shown here is derived from an EMBL/GenBank/DDBJ whole genome shotgun (WGS) entry which is preliminary data.</text>
</comment>
<dbReference type="Gene3D" id="3.30.1370.120">
    <property type="match status" value="2"/>
</dbReference>
<evidence type="ECO:0000256" key="7">
    <source>
        <dbReference type="SAM" id="SignalP"/>
    </source>
</evidence>
<organism evidence="10 11">
    <name type="scientific">Limisphaera ngatamarikiensis</name>
    <dbReference type="NCBI Taxonomy" id="1324935"/>
    <lineage>
        <taxon>Bacteria</taxon>
        <taxon>Pseudomonadati</taxon>
        <taxon>Verrucomicrobiota</taxon>
        <taxon>Verrucomicrobiia</taxon>
        <taxon>Limisphaerales</taxon>
        <taxon>Limisphaeraceae</taxon>
        <taxon>Limisphaera</taxon>
    </lineage>
</organism>
<comment type="similarity">
    <text evidence="4">Belongs to the bacterial secretin family.</text>
</comment>
<dbReference type="AlphaFoldDB" id="A0A6M1RQH2"/>
<dbReference type="GO" id="GO:0009279">
    <property type="term" value="C:cell outer membrane"/>
    <property type="evidence" value="ECO:0007669"/>
    <property type="project" value="UniProtKB-SubCell"/>
</dbReference>
<evidence type="ECO:0000256" key="2">
    <source>
        <dbReference type="ARBA" id="ARBA00022729"/>
    </source>
</evidence>
<dbReference type="PANTHER" id="PTHR30332:SF24">
    <property type="entry name" value="SECRETIN GSPD-RELATED"/>
    <property type="match status" value="1"/>
</dbReference>
<evidence type="ECO:0000256" key="6">
    <source>
        <dbReference type="SAM" id="MobiDB-lite"/>
    </source>
</evidence>
<feature type="signal peptide" evidence="7">
    <location>
        <begin position="1"/>
        <end position="21"/>
    </location>
</feature>
<comment type="subcellular location">
    <subcellularLocation>
        <location evidence="5">Cell outer membrane</location>
    </subcellularLocation>
    <subcellularLocation>
        <location evidence="1">Membrane</location>
    </subcellularLocation>
</comment>
<feature type="compositionally biased region" description="Low complexity" evidence="6">
    <location>
        <begin position="705"/>
        <end position="724"/>
    </location>
</feature>
<evidence type="ECO:0000259" key="8">
    <source>
        <dbReference type="Pfam" id="PF00263"/>
    </source>
</evidence>
<dbReference type="PANTHER" id="PTHR30332">
    <property type="entry name" value="PROBABLE GENERAL SECRETION PATHWAY PROTEIN D"/>
    <property type="match status" value="1"/>
</dbReference>
<feature type="compositionally biased region" description="Pro residues" evidence="6">
    <location>
        <begin position="62"/>
        <end position="88"/>
    </location>
</feature>
<keyword evidence="5" id="KW-0813">Transport</keyword>
<evidence type="ECO:0000313" key="11">
    <source>
        <dbReference type="Proteomes" id="UP000477311"/>
    </source>
</evidence>
<feature type="domain" description="NolW-like" evidence="9">
    <location>
        <begin position="213"/>
        <end position="272"/>
    </location>
</feature>
<feature type="domain" description="Type II/III secretion system secretin-like" evidence="8">
    <location>
        <begin position="494"/>
        <end position="658"/>
    </location>
</feature>
<keyword evidence="2 7" id="KW-0732">Signal</keyword>
<dbReference type="PRINTS" id="PR00811">
    <property type="entry name" value="BCTERIALGSPD"/>
</dbReference>
<evidence type="ECO:0000259" key="9">
    <source>
        <dbReference type="Pfam" id="PF03958"/>
    </source>
</evidence>
<name>A0A6M1RQH2_9BACT</name>
<dbReference type="InterPro" id="IPR004846">
    <property type="entry name" value="T2SS/T3SS_dom"/>
</dbReference>
<gene>
    <name evidence="10" type="ORF">G4L39_10995</name>
</gene>
<keyword evidence="3" id="KW-0472">Membrane</keyword>
<dbReference type="EMBL" id="JAAKYA010000076">
    <property type="protein sequence ID" value="NGO39913.1"/>
    <property type="molecule type" value="Genomic_DNA"/>
</dbReference>
<dbReference type="InterPro" id="IPR038591">
    <property type="entry name" value="NolW-like_sf"/>
</dbReference>